<feature type="region of interest" description="Disordered" evidence="1">
    <location>
        <begin position="1"/>
        <end position="29"/>
    </location>
</feature>
<protein>
    <submittedName>
        <fullName evidence="2">Uncharacterized protein</fullName>
    </submittedName>
</protein>
<evidence type="ECO:0000256" key="1">
    <source>
        <dbReference type="SAM" id="MobiDB-lite"/>
    </source>
</evidence>
<comment type="caution">
    <text evidence="2">The sequence shown here is derived from an EMBL/GenBank/DDBJ whole genome shotgun (WGS) entry which is preliminary data.</text>
</comment>
<dbReference type="EMBL" id="CAXAMN010024317">
    <property type="protein sequence ID" value="CAK9085558.1"/>
    <property type="molecule type" value="Genomic_DNA"/>
</dbReference>
<name>A0ABP0QBE9_9DINO</name>
<keyword evidence="3" id="KW-1185">Reference proteome</keyword>
<dbReference type="Proteomes" id="UP001642484">
    <property type="component" value="Unassembled WGS sequence"/>
</dbReference>
<reference evidence="2 3" key="1">
    <citation type="submission" date="2024-02" db="EMBL/GenBank/DDBJ databases">
        <authorList>
            <person name="Chen Y."/>
            <person name="Shah S."/>
            <person name="Dougan E. K."/>
            <person name="Thang M."/>
            <person name="Chan C."/>
        </authorList>
    </citation>
    <scope>NUCLEOTIDE SEQUENCE [LARGE SCALE GENOMIC DNA]</scope>
</reference>
<gene>
    <name evidence="2" type="ORF">CCMP2556_LOCUS41537</name>
</gene>
<feature type="compositionally biased region" description="Basic and acidic residues" evidence="1">
    <location>
        <begin position="15"/>
        <end position="25"/>
    </location>
</feature>
<proteinExistence type="predicted"/>
<evidence type="ECO:0000313" key="3">
    <source>
        <dbReference type="Proteomes" id="UP001642484"/>
    </source>
</evidence>
<sequence>MNRNHRACIRNQGKSAERTSLDPKGHQKGPTLILKFGLILIRFTKSNHPWSCHCMKLIVPHFVNSQNEPICHLRRLNLLALMCDAWRSPRFSFDQVCSFNFRR</sequence>
<evidence type="ECO:0000313" key="2">
    <source>
        <dbReference type="EMBL" id="CAK9085558.1"/>
    </source>
</evidence>
<accession>A0ABP0QBE9</accession>
<organism evidence="2 3">
    <name type="scientific">Durusdinium trenchii</name>
    <dbReference type="NCBI Taxonomy" id="1381693"/>
    <lineage>
        <taxon>Eukaryota</taxon>
        <taxon>Sar</taxon>
        <taxon>Alveolata</taxon>
        <taxon>Dinophyceae</taxon>
        <taxon>Suessiales</taxon>
        <taxon>Symbiodiniaceae</taxon>
        <taxon>Durusdinium</taxon>
    </lineage>
</organism>